<dbReference type="EMBL" id="LQPR01000084">
    <property type="protein sequence ID" value="ORW64240.1"/>
    <property type="molecule type" value="Genomic_DNA"/>
</dbReference>
<name>A0AAJ3NKE6_9MYCO</name>
<evidence type="ECO:0000259" key="1">
    <source>
        <dbReference type="Pfam" id="PF00668"/>
    </source>
</evidence>
<evidence type="ECO:0000313" key="2">
    <source>
        <dbReference type="EMBL" id="ORW64240.1"/>
    </source>
</evidence>
<dbReference type="InterPro" id="IPR023213">
    <property type="entry name" value="CAT-like_dom_sf"/>
</dbReference>
<dbReference type="GO" id="GO:0008610">
    <property type="term" value="P:lipid biosynthetic process"/>
    <property type="evidence" value="ECO:0007669"/>
    <property type="project" value="UniProtKB-ARBA"/>
</dbReference>
<dbReference type="PANTHER" id="PTHR28037">
    <property type="entry name" value="ALCOHOL O-ACETYLTRANSFERASE 1-RELATED"/>
    <property type="match status" value="1"/>
</dbReference>
<dbReference type="Proteomes" id="UP000193387">
    <property type="component" value="Unassembled WGS sequence"/>
</dbReference>
<dbReference type="Gene3D" id="3.30.559.10">
    <property type="entry name" value="Chloramphenicol acetyltransferase-like domain"/>
    <property type="match status" value="1"/>
</dbReference>
<evidence type="ECO:0000313" key="3">
    <source>
        <dbReference type="Proteomes" id="UP000193387"/>
    </source>
</evidence>
<organism evidence="2 3">
    <name type="scientific">Mycobacterium saskatchewanense</name>
    <dbReference type="NCBI Taxonomy" id="220927"/>
    <lineage>
        <taxon>Bacteria</taxon>
        <taxon>Bacillati</taxon>
        <taxon>Actinomycetota</taxon>
        <taxon>Actinomycetes</taxon>
        <taxon>Mycobacteriales</taxon>
        <taxon>Mycobacteriaceae</taxon>
        <taxon>Mycobacterium</taxon>
        <taxon>Mycobacterium simiae complex</taxon>
    </lineage>
</organism>
<proteinExistence type="predicted"/>
<feature type="domain" description="Condensation" evidence="1">
    <location>
        <begin position="37"/>
        <end position="163"/>
    </location>
</feature>
<reference evidence="2 3" key="1">
    <citation type="submission" date="2016-01" db="EMBL/GenBank/DDBJ databases">
        <title>The new phylogeny of the genus Mycobacterium.</title>
        <authorList>
            <person name="Tarcisio F."/>
            <person name="Conor M."/>
            <person name="Antonella G."/>
            <person name="Elisabetta G."/>
            <person name="Giulia F.S."/>
            <person name="Sara T."/>
            <person name="Anna F."/>
            <person name="Clotilde B."/>
            <person name="Roberto B."/>
            <person name="Veronica D.S."/>
            <person name="Fabio R."/>
            <person name="Monica P."/>
            <person name="Olivier J."/>
            <person name="Enrico T."/>
            <person name="Nicola S."/>
        </authorList>
    </citation>
    <scope>NUCLEOTIDE SEQUENCE [LARGE SCALE GENOMIC DNA]</scope>
    <source>
        <strain evidence="2 3">DSM 44616</strain>
    </source>
</reference>
<dbReference type="AlphaFoldDB" id="A0AAJ3NKE6"/>
<dbReference type="PANTHER" id="PTHR28037:SF1">
    <property type="entry name" value="ALCOHOL O-ACETYLTRANSFERASE 1-RELATED"/>
    <property type="match status" value="1"/>
</dbReference>
<dbReference type="Pfam" id="PF00668">
    <property type="entry name" value="Condensation"/>
    <property type="match status" value="1"/>
</dbReference>
<dbReference type="GO" id="GO:0003824">
    <property type="term" value="F:catalytic activity"/>
    <property type="evidence" value="ECO:0007669"/>
    <property type="project" value="InterPro"/>
</dbReference>
<sequence length="420" mass="45961">MGHSARKRATTLVRPVDAAERLFYRFSERNPAHFLIVAEFGEVLTASRVRPALDAIQHRHPLLSVHVEDRPETRLGLYRAPDVAPIDLAVRHSTELSWDSVAAEELSRPFDRSRAPLMRACLVRGPAWSALLLTFDHTIADGISSVFVLNDVVSALNGRILPDLPAPQSQEQLITRTLGAIEPFGSAELSDDPRMGKATTLRPFDGAPTNVHTLAMTEVDTARLAQRCRAERTTVHAAMVVAMCRVRAAERGEDFVRVLNPMNIRPLIGVNGDCGLYIQSTWTGWSPSDAAPFWQQARAITAHLEVARSPRGIRTASLAIQQAMTVDSGPDDAENLFSRVCPWEMMVTNLGVQNLDGTGPLRPTAVWGPVVQSQTDGEYVNGVTTYEGRLRIVTCGYSVPNTFLKSAGEALAAAVEEERA</sequence>
<dbReference type="InterPro" id="IPR001242">
    <property type="entry name" value="Condensation_dom"/>
</dbReference>
<gene>
    <name evidence="2" type="ORF">AWC23_26615</name>
</gene>
<protein>
    <recommendedName>
        <fullName evidence="1">Condensation domain-containing protein</fullName>
    </recommendedName>
</protein>
<dbReference type="SUPFAM" id="SSF52777">
    <property type="entry name" value="CoA-dependent acyltransferases"/>
    <property type="match status" value="2"/>
</dbReference>
<accession>A0AAJ3NKE6</accession>
<comment type="caution">
    <text evidence="2">The sequence shown here is derived from an EMBL/GenBank/DDBJ whole genome shotgun (WGS) entry which is preliminary data.</text>
</comment>
<dbReference type="InterPro" id="IPR052058">
    <property type="entry name" value="Alcohol_O-acetyltransferase"/>
</dbReference>
<keyword evidence="3" id="KW-1185">Reference proteome</keyword>
<dbReference type="Gene3D" id="3.30.559.30">
    <property type="entry name" value="Nonribosomal peptide synthetase, condensation domain"/>
    <property type="match status" value="1"/>
</dbReference>